<feature type="compositionally biased region" description="Basic and acidic residues" evidence="6">
    <location>
        <begin position="337"/>
        <end position="350"/>
    </location>
</feature>
<feature type="region of interest" description="Disordered" evidence="6">
    <location>
        <begin position="717"/>
        <end position="753"/>
    </location>
</feature>
<dbReference type="Pfam" id="PF21404">
    <property type="entry name" value="AMG1_III"/>
    <property type="match status" value="1"/>
</dbReference>
<proteinExistence type="inferred from homology"/>
<dbReference type="AlphaFoldDB" id="A0A2C6KIE7"/>
<sequence>MASDQKKEEVVSLGTTLALSLMRYPSSSHRLFIYGTAGFRARADLLPPVVFRCGIVAGLLALSEQKKADRGTDSHATSSCEKGAVGVGCMLTASHNPIEDNGVKLVGLDGCLLSPAWERLAERLINSSFDSSLSQEKPQAREDVSRQPSCEDSCCTNGTLSQTCIEKGKTPVSASVAGLSQEQLIQKEEEAGQKATHETPSDSLLHEKMVAKGDHVACKKETEEIKTASASPRDSRSFAYKEAEVFMKVLEEVLGKDYLRHVEEVLSGKKMIESPKSEMRPYVIVGRDNRPSSLHLEAAFIDGVQVLGVHVIRLGEVTTGQLQFIVRRWNDTKRGRRRIDEVSENADKSSGKGNGGETAEEKEKEEEMKREKERSYPSRGAGAEKTHVNSTAEKGSMDVVNQEDERYGVGGQDEEGLALIEDYYRYFEENFTSFMQQGRQLKREEETPMKTRGEGGDTLGTAQAKSPGAPSRAMPPDSASSSSSSSSSSLPSRSLYLDAANGVGALAAQRFAKILEREAGVTLVIRNDRIAQGQKRHDGSRQGKANGHHRRLEQEGEEKEGREVLNYLCGAEHVQKMKSLPRNFGHEGDSSENERCCAFDGDADRLVYFMWSPPHAFRFGSSMSSLRARGEEEIQPPSLAVQADLQRAFSLSDIPPLQRCFSHNSTSSTEEKRGRAPQGVGASSAEGVHGQANGIIFSNGRKDEDLRSALSQEERALCSKDFNGRGGMSLSSEEDRRRDQPPGVDPKVSEDLARSLTSSALRKTREQGDDECVKVMLYDGDRIACLFSLVLFSLLKRVLSGRKSDKMNSDNQTSSTASSSSSSSLSSSPPLKIYVVQTAYANGGSTGFLEKLQALAKTSLDSRDVTFELACVPTGVKHLHHKALQASLGIYFEANGHGTIVRDEAFLDAWAAARNLQNNPEWLLLRQFIKLLNPATGDALSNLLAVEASLQWLGMIPRQWRDMYDDRPCETLKVPLPRRILTTLQPDPLHEKRLVAPSELQEWIDDVVEHTGPFCRSFVRPSGTEDVCRVYAEAPTTEAAQALGSAVCALVNTYAERLLNQA</sequence>
<evidence type="ECO:0000256" key="3">
    <source>
        <dbReference type="ARBA" id="ARBA00022723"/>
    </source>
</evidence>
<dbReference type="PANTHER" id="PTHR45955:SF1">
    <property type="entry name" value="PHOSPHOACETYLGLUCOSAMINE MUTASE"/>
    <property type="match status" value="1"/>
</dbReference>
<evidence type="ECO:0000256" key="1">
    <source>
        <dbReference type="ARBA" id="ARBA00001946"/>
    </source>
</evidence>
<feature type="region of interest" description="Disordered" evidence="6">
    <location>
        <begin position="660"/>
        <end position="696"/>
    </location>
</feature>
<feature type="region of interest" description="Disordered" evidence="6">
    <location>
        <begin position="337"/>
        <end position="400"/>
    </location>
</feature>
<dbReference type="Pfam" id="PF00408">
    <property type="entry name" value="PGM_PMM_IV"/>
    <property type="match status" value="1"/>
</dbReference>
<dbReference type="GO" id="GO:0005975">
    <property type="term" value="P:carbohydrate metabolic process"/>
    <property type="evidence" value="ECO:0007669"/>
    <property type="project" value="InterPro"/>
</dbReference>
<dbReference type="OrthoDB" id="1928at2759"/>
<dbReference type="InterPro" id="IPR005844">
    <property type="entry name" value="A-D-PHexomutase_a/b/a-I"/>
</dbReference>
<dbReference type="InterPro" id="IPR016055">
    <property type="entry name" value="A-D-PHexomutase_a/b/a-I/II/III"/>
</dbReference>
<feature type="domain" description="Phosphoacetylglucosamine mutase AMG1" evidence="9">
    <location>
        <begin position="827"/>
        <end position="952"/>
    </location>
</feature>
<keyword evidence="5" id="KW-0413">Isomerase</keyword>
<evidence type="ECO:0000259" key="9">
    <source>
        <dbReference type="Pfam" id="PF21404"/>
    </source>
</evidence>
<feature type="region of interest" description="Disordered" evidence="6">
    <location>
        <begin position="438"/>
        <end position="492"/>
    </location>
</feature>
<dbReference type="InterPro" id="IPR005843">
    <property type="entry name" value="A-D-PHexomutase_C"/>
</dbReference>
<keyword evidence="4" id="KW-0460">Magnesium</keyword>
<feature type="region of interest" description="Disordered" evidence="6">
    <location>
        <begin position="532"/>
        <end position="559"/>
    </location>
</feature>
<dbReference type="RefSeq" id="XP_067917847.1">
    <property type="nucleotide sequence ID" value="XM_068070177.1"/>
</dbReference>
<organism evidence="10 11">
    <name type="scientific">Cystoisospora suis</name>
    <dbReference type="NCBI Taxonomy" id="483139"/>
    <lineage>
        <taxon>Eukaryota</taxon>
        <taxon>Sar</taxon>
        <taxon>Alveolata</taxon>
        <taxon>Apicomplexa</taxon>
        <taxon>Conoidasida</taxon>
        <taxon>Coccidia</taxon>
        <taxon>Eucoccidiorida</taxon>
        <taxon>Eimeriorina</taxon>
        <taxon>Sarcocystidae</taxon>
        <taxon>Cystoisospora</taxon>
    </lineage>
</organism>
<keyword evidence="3" id="KW-0479">Metal-binding</keyword>
<protein>
    <submittedName>
        <fullName evidence="10">Phosphoacetylglucosamine mutase</fullName>
    </submittedName>
</protein>
<feature type="domain" description="Alpha-D-phosphohexomutase C-terminal" evidence="7">
    <location>
        <begin position="1004"/>
        <end position="1046"/>
    </location>
</feature>
<comment type="similarity">
    <text evidence="2">Belongs to the phosphohexose mutase family.</text>
</comment>
<dbReference type="PANTHER" id="PTHR45955">
    <property type="entry name" value="PHOSPHOACETYLGLUCOSAMINE MUTASE"/>
    <property type="match status" value="1"/>
</dbReference>
<dbReference type="Pfam" id="PF02878">
    <property type="entry name" value="PGM_PMM_I"/>
    <property type="match status" value="2"/>
</dbReference>
<feature type="region of interest" description="Disordered" evidence="6">
    <location>
        <begin position="131"/>
        <end position="154"/>
    </location>
</feature>
<evidence type="ECO:0000259" key="8">
    <source>
        <dbReference type="Pfam" id="PF02878"/>
    </source>
</evidence>
<gene>
    <name evidence="10" type="ORF">CSUI_010071</name>
</gene>
<name>A0A2C6KIE7_9APIC</name>
<dbReference type="GO" id="GO:0004610">
    <property type="term" value="F:phosphoacetylglucosamine mutase activity"/>
    <property type="evidence" value="ECO:0007669"/>
    <property type="project" value="TreeGrafter"/>
</dbReference>
<dbReference type="GO" id="GO:0046872">
    <property type="term" value="F:metal ion binding"/>
    <property type="evidence" value="ECO:0007669"/>
    <property type="project" value="UniProtKB-KW"/>
</dbReference>
<reference evidence="10 11" key="1">
    <citation type="journal article" date="2017" name="Int. J. Parasitol.">
        <title>The genome of the protozoan parasite Cystoisospora suis and a reverse vaccinology approach to identify vaccine candidates.</title>
        <authorList>
            <person name="Palmieri N."/>
            <person name="Shrestha A."/>
            <person name="Ruttkowski B."/>
            <person name="Beck T."/>
            <person name="Vogl C."/>
            <person name="Tomley F."/>
            <person name="Blake D.P."/>
            <person name="Joachim A."/>
        </authorList>
    </citation>
    <scope>NUCLEOTIDE SEQUENCE [LARGE SCALE GENOMIC DNA]</scope>
    <source>
        <strain evidence="10 11">Wien I</strain>
    </source>
</reference>
<dbReference type="SUPFAM" id="SSF53738">
    <property type="entry name" value="Phosphoglucomutase, first 3 domains"/>
    <property type="match status" value="2"/>
</dbReference>
<feature type="compositionally biased region" description="Low complexity" evidence="6">
    <location>
        <begin position="814"/>
        <end position="828"/>
    </location>
</feature>
<feature type="domain" description="Alpha-D-phosphohexomutase alpha/beta/alpha" evidence="8">
    <location>
        <begin position="278"/>
        <end position="329"/>
    </location>
</feature>
<dbReference type="InterPro" id="IPR049022">
    <property type="entry name" value="AMG1_III"/>
</dbReference>
<dbReference type="InterPro" id="IPR036900">
    <property type="entry name" value="A-D-PHexomutase_C_sf"/>
</dbReference>
<dbReference type="EMBL" id="MIGC01006616">
    <property type="protein sequence ID" value="PHJ16116.1"/>
    <property type="molecule type" value="Genomic_DNA"/>
</dbReference>
<dbReference type="GeneID" id="94433388"/>
<feature type="region of interest" description="Disordered" evidence="6">
    <location>
        <begin position="803"/>
        <end position="828"/>
    </location>
</feature>
<feature type="compositionally biased region" description="Basic and acidic residues" evidence="6">
    <location>
        <begin position="441"/>
        <end position="455"/>
    </location>
</feature>
<evidence type="ECO:0000256" key="4">
    <source>
        <dbReference type="ARBA" id="ARBA00022842"/>
    </source>
</evidence>
<dbReference type="VEuPathDB" id="ToxoDB:CSUI_010071"/>
<comment type="cofactor">
    <cofactor evidence="1">
        <name>Mg(2+)</name>
        <dbReference type="ChEBI" id="CHEBI:18420"/>
    </cofactor>
</comment>
<keyword evidence="11" id="KW-1185">Reference proteome</keyword>
<dbReference type="Proteomes" id="UP000221165">
    <property type="component" value="Unassembled WGS sequence"/>
</dbReference>
<dbReference type="Gene3D" id="3.40.120.10">
    <property type="entry name" value="Alpha-D-Glucose-1,6-Bisphosphate, subunit A, domain 3"/>
    <property type="match status" value="2"/>
</dbReference>
<evidence type="ECO:0000313" key="11">
    <source>
        <dbReference type="Proteomes" id="UP000221165"/>
    </source>
</evidence>
<dbReference type="SUPFAM" id="SSF55957">
    <property type="entry name" value="Phosphoglucomutase, C-terminal domain"/>
    <property type="match status" value="1"/>
</dbReference>
<feature type="compositionally biased region" description="Low complexity" evidence="6">
    <location>
        <begin position="470"/>
        <end position="492"/>
    </location>
</feature>
<comment type="caution">
    <text evidence="10">The sequence shown here is derived from an EMBL/GenBank/DDBJ whole genome shotgun (WGS) entry which is preliminary data.</text>
</comment>
<evidence type="ECO:0000259" key="7">
    <source>
        <dbReference type="Pfam" id="PF00408"/>
    </source>
</evidence>
<evidence type="ECO:0000256" key="6">
    <source>
        <dbReference type="SAM" id="MobiDB-lite"/>
    </source>
</evidence>
<dbReference type="GO" id="GO:0006048">
    <property type="term" value="P:UDP-N-acetylglucosamine biosynthetic process"/>
    <property type="evidence" value="ECO:0007669"/>
    <property type="project" value="TreeGrafter"/>
</dbReference>
<evidence type="ECO:0000313" key="10">
    <source>
        <dbReference type="EMBL" id="PHJ16116.1"/>
    </source>
</evidence>
<feature type="domain" description="Alpha-D-phosphohexomutase alpha/beta/alpha" evidence="8">
    <location>
        <begin position="85"/>
        <end position="126"/>
    </location>
</feature>
<accession>A0A2C6KIE7</accession>
<dbReference type="Gene3D" id="3.30.310.50">
    <property type="entry name" value="Alpha-D-phosphohexomutase, C-terminal domain"/>
    <property type="match status" value="1"/>
</dbReference>
<feature type="compositionally biased region" description="Basic and acidic residues" evidence="6">
    <location>
        <begin position="359"/>
        <end position="387"/>
    </location>
</feature>
<evidence type="ECO:0000256" key="2">
    <source>
        <dbReference type="ARBA" id="ARBA00010231"/>
    </source>
</evidence>
<evidence type="ECO:0000256" key="5">
    <source>
        <dbReference type="ARBA" id="ARBA00023235"/>
    </source>
</evidence>